<proteinExistence type="predicted"/>
<dbReference type="PATRIC" id="fig|246196.56.peg.3504"/>
<reference evidence="1 2" key="2">
    <citation type="journal article" date="2009" name="Genome Res.">
        <title>Ortho-proteogenomics: multiple proteomes investigation through orthology and a new MS-based protocol.</title>
        <authorList>
            <person name="Gallien S."/>
            <person name="Perrodou E."/>
            <person name="Carapito C."/>
            <person name="Deshayes C."/>
            <person name="Reyrat J.M."/>
            <person name="Van Dorsselaer A."/>
            <person name="Poch O."/>
            <person name="Schaeffer C."/>
            <person name="Lecompte O."/>
        </authorList>
    </citation>
    <scope>NUCLEOTIDE SEQUENCE [LARGE SCALE GENOMIC DNA]</scope>
    <source>
        <strain evidence="2">ATCC 700084 / mc(2)155</strain>
    </source>
</reference>
<name>I7G2Z9_MYCS2</name>
<reference evidence="1 2" key="1">
    <citation type="journal article" date="2007" name="Genome Biol.">
        <title>Interrupted coding sequences in Mycobacterium smegmatis: authentic mutations or sequencing errors?</title>
        <authorList>
            <person name="Deshayes C."/>
            <person name="Perrodou E."/>
            <person name="Gallien S."/>
            <person name="Euphrasie D."/>
            <person name="Schaeffer C."/>
            <person name="Van-Dorsselaer A."/>
            <person name="Poch O."/>
            <person name="Lecompte O."/>
            <person name="Reyrat J.M."/>
        </authorList>
    </citation>
    <scope>NUCLEOTIDE SEQUENCE [LARGE SCALE GENOMIC DNA]</scope>
    <source>
        <strain evidence="2">ATCC 700084 / mc(2)155</strain>
    </source>
</reference>
<sequence>MYHLRVGSGPRHTGFALCRQNSWSCRIVAVDRLRTVWGAS</sequence>
<dbReference type="AlphaFoldDB" id="I7G2Z9"/>
<evidence type="ECO:0000313" key="1">
    <source>
        <dbReference type="EMBL" id="AFP39877.1"/>
    </source>
</evidence>
<accession>I7G2Z9</accession>
<dbReference type="Proteomes" id="UP000006158">
    <property type="component" value="Chromosome"/>
</dbReference>
<organism evidence="1 2">
    <name type="scientific">Mycolicibacterium smegmatis (strain ATCC 700084 / mc(2)155)</name>
    <name type="common">Mycobacterium smegmatis</name>
    <dbReference type="NCBI Taxonomy" id="246196"/>
    <lineage>
        <taxon>Bacteria</taxon>
        <taxon>Bacillati</taxon>
        <taxon>Actinomycetota</taxon>
        <taxon>Actinomycetes</taxon>
        <taxon>Mycobacteriales</taxon>
        <taxon>Mycobacteriaceae</taxon>
        <taxon>Mycolicibacterium</taxon>
    </lineage>
</organism>
<gene>
    <name evidence="1" type="ordered locus">MSMEI_3414</name>
</gene>
<dbReference type="EMBL" id="CP001663">
    <property type="protein sequence ID" value="AFP39877.1"/>
    <property type="molecule type" value="Genomic_DNA"/>
</dbReference>
<evidence type="ECO:0000313" key="2">
    <source>
        <dbReference type="Proteomes" id="UP000006158"/>
    </source>
</evidence>
<dbReference type="KEGG" id="msg:MSMEI_3414"/>
<protein>
    <submittedName>
        <fullName evidence="1">Uncharacterized protein</fullName>
    </submittedName>
</protein>